<feature type="domain" description="ABC transporter" evidence="4">
    <location>
        <begin position="2"/>
        <end position="223"/>
    </location>
</feature>
<reference evidence="7" key="1">
    <citation type="submission" date="2022-05" db="EMBL/GenBank/DDBJ databases">
        <authorList>
            <person name="Sun X."/>
        </authorList>
    </citation>
    <scope>NUCLEOTIDE SEQUENCE</scope>
    <source>
        <strain evidence="7">Ai-910</strain>
    </source>
</reference>
<evidence type="ECO:0000256" key="3">
    <source>
        <dbReference type="ARBA" id="ARBA00022840"/>
    </source>
</evidence>
<keyword evidence="2" id="KW-0547">Nucleotide-binding</keyword>
<sequence>MIEIFNLQKVYGTQMALSVDNLKIAKNDFVGLVGNNGAGKTTMLSLILDLIEPTKGYVTSKLIKVSDSDEWKSYTGSFLNEGFLIPFLSPIEFFEFIGSLHGKNSADIKDFLEENEQFFKQDAFSGKYIRELSAGNKNKIGILASFLSKPEILILDEPFSNLDPSSQSWLKSKLKALSNEGVTILISSHDLKHVTEVCNRILLLEDGHIVKDTNTSNETLIELEQYFDI</sequence>
<dbReference type="PROSITE" id="PS50893">
    <property type="entry name" value="ABC_TRANSPORTER_2"/>
    <property type="match status" value="1"/>
</dbReference>
<name>A0A9J6ZSY9_9BACT</name>
<dbReference type="SMART" id="SM00382">
    <property type="entry name" value="AAA"/>
    <property type="match status" value="1"/>
</dbReference>
<dbReference type="PROSITE" id="PS00211">
    <property type="entry name" value="ABC_TRANSPORTER_1"/>
    <property type="match status" value="1"/>
</dbReference>
<dbReference type="EMBL" id="CP098400">
    <property type="protein sequence ID" value="URW79074.1"/>
    <property type="molecule type" value="Genomic_DNA"/>
</dbReference>
<reference evidence="7" key="2">
    <citation type="submission" date="2022-06" db="EMBL/GenBank/DDBJ databases">
        <title>Xiashengella guii gen. nov. sp. nov., a bacterium isolated form anaerobic digestion tank.</title>
        <authorList>
            <person name="Huang H."/>
        </authorList>
    </citation>
    <scope>NUCLEOTIDE SEQUENCE</scope>
    <source>
        <strain evidence="7">Ai-910</strain>
    </source>
</reference>
<dbReference type="EMBL" id="CP098400">
    <property type="protein sequence ID" value="URW80945.1"/>
    <property type="molecule type" value="Genomic_DNA"/>
</dbReference>
<evidence type="ECO:0000313" key="5">
    <source>
        <dbReference type="EMBL" id="URW79074.1"/>
    </source>
</evidence>
<dbReference type="InterPro" id="IPR003593">
    <property type="entry name" value="AAA+_ATPase"/>
</dbReference>
<dbReference type="GO" id="GO:0005524">
    <property type="term" value="F:ATP binding"/>
    <property type="evidence" value="ECO:0007669"/>
    <property type="project" value="UniProtKB-KW"/>
</dbReference>
<dbReference type="InterPro" id="IPR017871">
    <property type="entry name" value="ABC_transporter-like_CS"/>
</dbReference>
<dbReference type="CDD" id="cd03230">
    <property type="entry name" value="ABC_DR_subfamily_A"/>
    <property type="match status" value="1"/>
</dbReference>
<dbReference type="KEGG" id="alkq:M9189_06215"/>
<dbReference type="KEGG" id="alkq:M9189_09440"/>
<dbReference type="InterPro" id="IPR003439">
    <property type="entry name" value="ABC_transporter-like_ATP-bd"/>
</dbReference>
<dbReference type="SUPFAM" id="SSF52540">
    <property type="entry name" value="P-loop containing nucleoside triphosphate hydrolases"/>
    <property type="match status" value="1"/>
</dbReference>
<organism evidence="7 8">
    <name type="scientific">Xiashengella succiniciproducens</name>
    <dbReference type="NCBI Taxonomy" id="2949635"/>
    <lineage>
        <taxon>Bacteria</taxon>
        <taxon>Pseudomonadati</taxon>
        <taxon>Bacteroidota</taxon>
        <taxon>Bacteroidia</taxon>
        <taxon>Marinilabiliales</taxon>
        <taxon>Marinilabiliaceae</taxon>
        <taxon>Xiashengella</taxon>
    </lineage>
</organism>
<dbReference type="Gene3D" id="3.40.50.300">
    <property type="entry name" value="P-loop containing nucleotide triphosphate hydrolases"/>
    <property type="match status" value="1"/>
</dbReference>
<dbReference type="Pfam" id="PF00005">
    <property type="entry name" value="ABC_tran"/>
    <property type="match status" value="1"/>
</dbReference>
<proteinExistence type="predicted"/>
<evidence type="ECO:0000313" key="7">
    <source>
        <dbReference type="EMBL" id="URW80954.1"/>
    </source>
</evidence>
<accession>A0A9J6ZSY9</accession>
<dbReference type="InterPro" id="IPR051782">
    <property type="entry name" value="ABC_Transporter_VariousFunc"/>
</dbReference>
<evidence type="ECO:0000313" key="6">
    <source>
        <dbReference type="EMBL" id="URW80945.1"/>
    </source>
</evidence>
<gene>
    <name evidence="6" type="ORF">M9189_06215</name>
    <name evidence="7" type="ORF">M9189_06260</name>
    <name evidence="5" type="ORF">M9189_09440</name>
</gene>
<keyword evidence="1" id="KW-0813">Transport</keyword>
<dbReference type="AlphaFoldDB" id="A0A9J6ZSY9"/>
<evidence type="ECO:0000256" key="2">
    <source>
        <dbReference type="ARBA" id="ARBA00022741"/>
    </source>
</evidence>
<dbReference type="EMBL" id="CP098400">
    <property type="protein sequence ID" value="URW80954.1"/>
    <property type="molecule type" value="Genomic_DNA"/>
</dbReference>
<dbReference type="RefSeq" id="WP_250722682.1">
    <property type="nucleotide sequence ID" value="NZ_CP098400.1"/>
</dbReference>
<evidence type="ECO:0000259" key="4">
    <source>
        <dbReference type="PROSITE" id="PS50893"/>
    </source>
</evidence>
<dbReference type="KEGG" id="alkq:M9189_06260"/>
<dbReference type="GO" id="GO:0016887">
    <property type="term" value="F:ATP hydrolysis activity"/>
    <property type="evidence" value="ECO:0007669"/>
    <property type="project" value="InterPro"/>
</dbReference>
<dbReference type="InterPro" id="IPR027417">
    <property type="entry name" value="P-loop_NTPase"/>
</dbReference>
<dbReference type="Proteomes" id="UP001056426">
    <property type="component" value="Chromosome"/>
</dbReference>
<dbReference type="PANTHER" id="PTHR42939">
    <property type="entry name" value="ABC TRANSPORTER ATP-BINDING PROTEIN ALBC-RELATED"/>
    <property type="match status" value="1"/>
</dbReference>
<evidence type="ECO:0000313" key="8">
    <source>
        <dbReference type="Proteomes" id="UP001056426"/>
    </source>
</evidence>
<evidence type="ECO:0000256" key="1">
    <source>
        <dbReference type="ARBA" id="ARBA00022448"/>
    </source>
</evidence>
<dbReference type="PANTHER" id="PTHR42939:SF1">
    <property type="entry name" value="ABC TRANSPORTER ATP-BINDING PROTEIN ALBC-RELATED"/>
    <property type="match status" value="1"/>
</dbReference>
<keyword evidence="3 7" id="KW-0067">ATP-binding</keyword>
<protein>
    <submittedName>
        <fullName evidence="7">ABC transporter ATP-binding protein</fullName>
    </submittedName>
</protein>
<keyword evidence="8" id="KW-1185">Reference proteome</keyword>